<reference evidence="8 9" key="1">
    <citation type="submission" date="2019-01" db="EMBL/GenBank/DDBJ databases">
        <title>Draft genome sequence of Dictyobacter sp. Uno17.</title>
        <authorList>
            <person name="Wang C.M."/>
            <person name="Zheng Y."/>
            <person name="Sakai Y."/>
            <person name="Abe K."/>
            <person name="Yokota A."/>
            <person name="Yabe S."/>
        </authorList>
    </citation>
    <scope>NUCLEOTIDE SEQUENCE [LARGE SCALE GENOMIC DNA]</scope>
    <source>
        <strain evidence="8 9">Uno17</strain>
    </source>
</reference>
<dbReference type="RefSeq" id="WP_149402364.1">
    <property type="nucleotide sequence ID" value="NZ_BIXY01000043.1"/>
</dbReference>
<evidence type="ECO:0000256" key="6">
    <source>
        <dbReference type="ARBA" id="ARBA00023136"/>
    </source>
</evidence>
<evidence type="ECO:0000256" key="2">
    <source>
        <dbReference type="ARBA" id="ARBA00006679"/>
    </source>
</evidence>
<dbReference type="OrthoDB" id="346004at2"/>
<dbReference type="PANTHER" id="PTHR33452">
    <property type="entry name" value="OXIDOREDUCTASE CATD-RELATED"/>
    <property type="match status" value="1"/>
</dbReference>
<keyword evidence="5 7" id="KW-1133">Transmembrane helix</keyword>
<sequence length="171" mass="17649">MSLSIGLFILRLVVGLLLMGHGSQKVFGWFGGHGFVGTSGWLKSMGFSPAWFWTLLGGGGEFVGGLLLLLGFLTPLGAIAVIASMLMAVVRFHWSAGLWSTSGGFEYPLVLLAVSLGLALTGPGAYAIDSALGLVVPALIFWVLLAVSVIIVAIGAITSTQASKQATQQAA</sequence>
<dbReference type="AlphaFoldDB" id="A0A5A5TD20"/>
<evidence type="ECO:0000313" key="9">
    <source>
        <dbReference type="Proteomes" id="UP000322530"/>
    </source>
</evidence>
<evidence type="ECO:0008006" key="10">
    <source>
        <dbReference type="Google" id="ProtNLM"/>
    </source>
</evidence>
<proteinExistence type="inferred from homology"/>
<evidence type="ECO:0000256" key="4">
    <source>
        <dbReference type="ARBA" id="ARBA00022692"/>
    </source>
</evidence>
<dbReference type="EMBL" id="BIXY01000043">
    <property type="protein sequence ID" value="GCF09421.1"/>
    <property type="molecule type" value="Genomic_DNA"/>
</dbReference>
<dbReference type="Proteomes" id="UP000322530">
    <property type="component" value="Unassembled WGS sequence"/>
</dbReference>
<comment type="similarity">
    <text evidence="2">Belongs to the DoxX family.</text>
</comment>
<feature type="transmembrane region" description="Helical" evidence="7">
    <location>
        <begin position="134"/>
        <end position="157"/>
    </location>
</feature>
<dbReference type="InterPro" id="IPR032808">
    <property type="entry name" value="DoxX"/>
</dbReference>
<accession>A0A5A5TD20</accession>
<feature type="transmembrane region" description="Helical" evidence="7">
    <location>
        <begin position="109"/>
        <end position="128"/>
    </location>
</feature>
<dbReference type="Pfam" id="PF07681">
    <property type="entry name" value="DoxX"/>
    <property type="match status" value="1"/>
</dbReference>
<dbReference type="GO" id="GO:0005886">
    <property type="term" value="C:plasma membrane"/>
    <property type="evidence" value="ECO:0007669"/>
    <property type="project" value="UniProtKB-SubCell"/>
</dbReference>
<evidence type="ECO:0000256" key="7">
    <source>
        <dbReference type="SAM" id="Phobius"/>
    </source>
</evidence>
<comment type="caution">
    <text evidence="8">The sequence shown here is derived from an EMBL/GenBank/DDBJ whole genome shotgun (WGS) entry which is preliminary data.</text>
</comment>
<evidence type="ECO:0000256" key="3">
    <source>
        <dbReference type="ARBA" id="ARBA00022475"/>
    </source>
</evidence>
<keyword evidence="6 7" id="KW-0472">Membrane</keyword>
<organism evidence="8 9">
    <name type="scientific">Dictyobacter arantiisoli</name>
    <dbReference type="NCBI Taxonomy" id="2014874"/>
    <lineage>
        <taxon>Bacteria</taxon>
        <taxon>Bacillati</taxon>
        <taxon>Chloroflexota</taxon>
        <taxon>Ktedonobacteria</taxon>
        <taxon>Ktedonobacterales</taxon>
        <taxon>Dictyobacteraceae</taxon>
        <taxon>Dictyobacter</taxon>
    </lineage>
</organism>
<feature type="transmembrane region" description="Helical" evidence="7">
    <location>
        <begin position="62"/>
        <end position="89"/>
    </location>
</feature>
<evidence type="ECO:0000256" key="5">
    <source>
        <dbReference type="ARBA" id="ARBA00022989"/>
    </source>
</evidence>
<keyword evidence="9" id="KW-1185">Reference proteome</keyword>
<name>A0A5A5TD20_9CHLR</name>
<dbReference type="PANTHER" id="PTHR33452:SF1">
    <property type="entry name" value="INNER MEMBRANE PROTEIN YPHA-RELATED"/>
    <property type="match status" value="1"/>
</dbReference>
<gene>
    <name evidence="8" type="ORF">KDI_29850</name>
</gene>
<keyword evidence="3" id="KW-1003">Cell membrane</keyword>
<keyword evidence="4 7" id="KW-0812">Transmembrane</keyword>
<evidence type="ECO:0000313" key="8">
    <source>
        <dbReference type="EMBL" id="GCF09421.1"/>
    </source>
</evidence>
<evidence type="ECO:0000256" key="1">
    <source>
        <dbReference type="ARBA" id="ARBA00004651"/>
    </source>
</evidence>
<comment type="subcellular location">
    <subcellularLocation>
        <location evidence="1">Cell membrane</location>
        <topology evidence="1">Multi-pass membrane protein</topology>
    </subcellularLocation>
</comment>
<protein>
    <recommendedName>
        <fullName evidence="10">DoxX family protein</fullName>
    </recommendedName>
</protein>
<dbReference type="InterPro" id="IPR051907">
    <property type="entry name" value="DoxX-like_oxidoreductase"/>
</dbReference>